<dbReference type="EMBL" id="BLZR01000001">
    <property type="protein sequence ID" value="GFP74782.1"/>
    <property type="molecule type" value="Genomic_DNA"/>
</dbReference>
<evidence type="ECO:0000313" key="2">
    <source>
        <dbReference type="Proteomes" id="UP000580568"/>
    </source>
</evidence>
<evidence type="ECO:0008006" key="3">
    <source>
        <dbReference type="Google" id="ProtNLM"/>
    </source>
</evidence>
<organism evidence="1 2">
    <name type="scientific">Clostridium fungisolvens</name>
    <dbReference type="NCBI Taxonomy" id="1604897"/>
    <lineage>
        <taxon>Bacteria</taxon>
        <taxon>Bacillati</taxon>
        <taxon>Bacillota</taxon>
        <taxon>Clostridia</taxon>
        <taxon>Eubacteriales</taxon>
        <taxon>Clostridiaceae</taxon>
        <taxon>Clostridium</taxon>
    </lineage>
</organism>
<dbReference type="RefSeq" id="WP_183276324.1">
    <property type="nucleotide sequence ID" value="NZ_BLZR01000001.1"/>
</dbReference>
<keyword evidence="2" id="KW-1185">Reference proteome</keyword>
<dbReference type="AlphaFoldDB" id="A0A6V8SE06"/>
<dbReference type="InterPro" id="IPR024218">
    <property type="entry name" value="DUF3867"/>
</dbReference>
<protein>
    <recommendedName>
        <fullName evidence="3">DUF3867 domain-containing protein</fullName>
    </recommendedName>
</protein>
<evidence type="ECO:0000313" key="1">
    <source>
        <dbReference type="EMBL" id="GFP74782.1"/>
    </source>
</evidence>
<proteinExistence type="predicted"/>
<gene>
    <name evidence="1" type="ORF">bsdtw1_00840</name>
</gene>
<name>A0A6V8SE06_9CLOT</name>
<accession>A0A6V8SE06</accession>
<comment type="caution">
    <text evidence="1">The sequence shown here is derived from an EMBL/GenBank/DDBJ whole genome shotgun (WGS) entry which is preliminary data.</text>
</comment>
<dbReference type="Pfam" id="PF12983">
    <property type="entry name" value="DUF3867"/>
    <property type="match status" value="1"/>
</dbReference>
<sequence>MDDKIVDFNELKNKAKDKDVDKFEDYIYGLYYSVAQGTLSMADFTTKIMKYMEENNISQEKFFNMQKKLMERYGFDSSFLENQAKILGINPNSVGNLGAGQNYEAMRKTISFTEKYKGKTIPKSVLTYRVSNKVNELELILEGDSVILKSNKKIDLQDVELNEFLCSYKKLQDDKNLKISICENVGEYEY</sequence>
<reference evidence="1 2" key="1">
    <citation type="submission" date="2020-07" db="EMBL/GenBank/DDBJ databases">
        <title>A new beta-1,3-glucan-decomposing anaerobic bacterium isolated from anoxic soil subjected to biological soil disinfestation.</title>
        <authorList>
            <person name="Ueki A."/>
            <person name="Tonouchi A."/>
        </authorList>
    </citation>
    <scope>NUCLEOTIDE SEQUENCE [LARGE SCALE GENOMIC DNA]</scope>
    <source>
        <strain evidence="1 2">TW1</strain>
    </source>
</reference>
<dbReference type="Proteomes" id="UP000580568">
    <property type="component" value="Unassembled WGS sequence"/>
</dbReference>